<evidence type="ECO:0000313" key="3">
    <source>
        <dbReference type="Proteomes" id="UP000284842"/>
    </source>
</evidence>
<accession>A0A409WK58</accession>
<protein>
    <submittedName>
        <fullName evidence="2">Uncharacterized protein</fullName>
    </submittedName>
</protein>
<evidence type="ECO:0000256" key="1">
    <source>
        <dbReference type="SAM" id="MobiDB-lite"/>
    </source>
</evidence>
<organism evidence="2 3">
    <name type="scientific">Panaeolus cyanescens</name>
    <dbReference type="NCBI Taxonomy" id="181874"/>
    <lineage>
        <taxon>Eukaryota</taxon>
        <taxon>Fungi</taxon>
        <taxon>Dikarya</taxon>
        <taxon>Basidiomycota</taxon>
        <taxon>Agaricomycotina</taxon>
        <taxon>Agaricomycetes</taxon>
        <taxon>Agaricomycetidae</taxon>
        <taxon>Agaricales</taxon>
        <taxon>Agaricineae</taxon>
        <taxon>Galeropsidaceae</taxon>
        <taxon>Panaeolus</taxon>
    </lineage>
</organism>
<feature type="region of interest" description="Disordered" evidence="1">
    <location>
        <begin position="1"/>
        <end position="60"/>
    </location>
</feature>
<dbReference type="Proteomes" id="UP000284842">
    <property type="component" value="Unassembled WGS sequence"/>
</dbReference>
<gene>
    <name evidence="2" type="ORF">CVT24_012406</name>
</gene>
<dbReference type="AlphaFoldDB" id="A0A409WK58"/>
<dbReference type="InParanoid" id="A0A409WK58"/>
<proteinExistence type="predicted"/>
<feature type="compositionally biased region" description="Basic and acidic residues" evidence="1">
    <location>
        <begin position="40"/>
        <end position="49"/>
    </location>
</feature>
<name>A0A409WK58_9AGAR</name>
<dbReference type="EMBL" id="NHTK01005442">
    <property type="protein sequence ID" value="PPQ78906.1"/>
    <property type="molecule type" value="Genomic_DNA"/>
</dbReference>
<evidence type="ECO:0000313" key="2">
    <source>
        <dbReference type="EMBL" id="PPQ78906.1"/>
    </source>
</evidence>
<feature type="compositionally biased region" description="Basic residues" evidence="1">
    <location>
        <begin position="25"/>
        <end position="35"/>
    </location>
</feature>
<sequence>MKRRSHNPSLSAPLPHATILESPTKRRKRNKKKSASHAPEVGKRPRDAAEELEPPVPKKKKVQAELPIPYYQANAAKIATANSPKEYYSYVFYPTNLETMEKNTKGTQEIGGCLTARTACSLRYLFQELSPIPGWGPDFSLIFQLVKEKMAKSSCEKIIKGKYNNQNLDIYPDELWRKQWFVEYVDFLKTHPPPKPGQKSVNKLQKIQIGDLQKILKLGGWQANCFQTATVLYEEFHFKARYIKCLVRLQKDYVSEDLLFWDLITEIRDRKAKGLSNFGFDYAPMVVDLVKCFERGWKAWYFN</sequence>
<keyword evidence="3" id="KW-1185">Reference proteome</keyword>
<reference evidence="2 3" key="1">
    <citation type="journal article" date="2018" name="Evol. Lett.">
        <title>Horizontal gene cluster transfer increased hallucinogenic mushroom diversity.</title>
        <authorList>
            <person name="Reynolds H.T."/>
            <person name="Vijayakumar V."/>
            <person name="Gluck-Thaler E."/>
            <person name="Korotkin H.B."/>
            <person name="Matheny P.B."/>
            <person name="Slot J.C."/>
        </authorList>
    </citation>
    <scope>NUCLEOTIDE SEQUENCE [LARGE SCALE GENOMIC DNA]</scope>
    <source>
        <strain evidence="2 3">2629</strain>
    </source>
</reference>
<comment type="caution">
    <text evidence="2">The sequence shown here is derived from an EMBL/GenBank/DDBJ whole genome shotgun (WGS) entry which is preliminary data.</text>
</comment>